<dbReference type="EMBL" id="CAMXCT020006135">
    <property type="protein sequence ID" value="CAL1167391.1"/>
    <property type="molecule type" value="Genomic_DNA"/>
</dbReference>
<reference evidence="1" key="1">
    <citation type="submission" date="2022-10" db="EMBL/GenBank/DDBJ databases">
        <authorList>
            <person name="Chen Y."/>
            <person name="Dougan E. K."/>
            <person name="Chan C."/>
            <person name="Rhodes N."/>
            <person name="Thang M."/>
        </authorList>
    </citation>
    <scope>NUCLEOTIDE SEQUENCE</scope>
</reference>
<organism evidence="1">
    <name type="scientific">Cladocopium goreaui</name>
    <dbReference type="NCBI Taxonomy" id="2562237"/>
    <lineage>
        <taxon>Eukaryota</taxon>
        <taxon>Sar</taxon>
        <taxon>Alveolata</taxon>
        <taxon>Dinophyceae</taxon>
        <taxon>Suessiales</taxon>
        <taxon>Symbiodiniaceae</taxon>
        <taxon>Cladocopium</taxon>
    </lineage>
</organism>
<dbReference type="EMBL" id="CAMXCT010006135">
    <property type="protein sequence ID" value="CAI4014016.1"/>
    <property type="molecule type" value="Genomic_DNA"/>
</dbReference>
<reference evidence="2" key="2">
    <citation type="submission" date="2024-04" db="EMBL/GenBank/DDBJ databases">
        <authorList>
            <person name="Chen Y."/>
            <person name="Shah S."/>
            <person name="Dougan E. K."/>
            <person name="Thang M."/>
            <person name="Chan C."/>
        </authorList>
    </citation>
    <scope>NUCLEOTIDE SEQUENCE [LARGE SCALE GENOMIC DNA]</scope>
</reference>
<gene>
    <name evidence="1" type="ORF">C1SCF055_LOCUS38947</name>
</gene>
<evidence type="ECO:0000313" key="1">
    <source>
        <dbReference type="EMBL" id="CAI4014016.1"/>
    </source>
</evidence>
<dbReference type="EMBL" id="CAMXCT030006135">
    <property type="protein sequence ID" value="CAL4801328.1"/>
    <property type="molecule type" value="Genomic_DNA"/>
</dbReference>
<dbReference type="AlphaFoldDB" id="A0A9P1DPP9"/>
<sequence length="234" mass="26190">FSLTTPLATISASFMTWYLMEQRLLPPDGVGSVATVLLPQSDSVPARVGCSRRPDEFQELYLAGSRVLVMLQDLATFVCSEAGRRVLPWPLETVQSRASELFEELRSKVNETQILEPILEAAEATRSFGLEVLEQLRPHLEVPRQRFESVSGSIEEVLQSFVESFLEKYPQHRQSLSGLHPAVLLLNLTFLLLALGQLLYGTLRLGSMLCCCFSRRQARSKKGKAPEKLGRTEP</sequence>
<comment type="caution">
    <text evidence="1">The sequence shown here is derived from an EMBL/GenBank/DDBJ whole genome shotgun (WGS) entry which is preliminary data.</text>
</comment>
<proteinExistence type="predicted"/>
<keyword evidence="3" id="KW-1185">Reference proteome</keyword>
<protein>
    <submittedName>
        <fullName evidence="1">Uncharacterized protein</fullName>
    </submittedName>
</protein>
<feature type="non-terminal residue" evidence="1">
    <location>
        <position position="234"/>
    </location>
</feature>
<name>A0A9P1DPP9_9DINO</name>
<accession>A0A9P1DPP9</accession>
<dbReference type="Proteomes" id="UP001152797">
    <property type="component" value="Unassembled WGS sequence"/>
</dbReference>
<evidence type="ECO:0000313" key="3">
    <source>
        <dbReference type="Proteomes" id="UP001152797"/>
    </source>
</evidence>
<evidence type="ECO:0000313" key="2">
    <source>
        <dbReference type="EMBL" id="CAL1167391.1"/>
    </source>
</evidence>